<dbReference type="EMBL" id="JACSQA010000010">
    <property type="protein sequence ID" value="MBD8026756.1"/>
    <property type="molecule type" value="Genomic_DNA"/>
</dbReference>
<evidence type="ECO:0000313" key="2">
    <source>
        <dbReference type="EMBL" id="MBD8026756.1"/>
    </source>
</evidence>
<feature type="transmembrane region" description="Helical" evidence="1">
    <location>
        <begin position="68"/>
        <end position="89"/>
    </location>
</feature>
<keyword evidence="1" id="KW-1133">Transmembrane helix</keyword>
<dbReference type="Proteomes" id="UP000640930">
    <property type="component" value="Unassembled WGS sequence"/>
</dbReference>
<organism evidence="2 3">
    <name type="scientific">Ureibacillus galli</name>
    <dbReference type="NCBI Taxonomy" id="2762222"/>
    <lineage>
        <taxon>Bacteria</taxon>
        <taxon>Bacillati</taxon>
        <taxon>Bacillota</taxon>
        <taxon>Bacilli</taxon>
        <taxon>Bacillales</taxon>
        <taxon>Caryophanaceae</taxon>
        <taxon>Ureibacillus</taxon>
    </lineage>
</organism>
<evidence type="ECO:0000313" key="3">
    <source>
        <dbReference type="Proteomes" id="UP000640930"/>
    </source>
</evidence>
<comment type="caution">
    <text evidence="2">The sequence shown here is derived from an EMBL/GenBank/DDBJ whole genome shotgun (WGS) entry which is preliminary data.</text>
</comment>
<feature type="transmembrane region" description="Helical" evidence="1">
    <location>
        <begin position="144"/>
        <end position="163"/>
    </location>
</feature>
<evidence type="ECO:0000256" key="1">
    <source>
        <dbReference type="SAM" id="Phobius"/>
    </source>
</evidence>
<keyword evidence="1" id="KW-0472">Membrane</keyword>
<feature type="transmembrane region" description="Helical" evidence="1">
    <location>
        <begin position="36"/>
        <end position="56"/>
    </location>
</feature>
<feature type="transmembrane region" description="Helical" evidence="1">
    <location>
        <begin position="6"/>
        <end position="24"/>
    </location>
</feature>
<reference evidence="2 3" key="1">
    <citation type="submission" date="2020-08" db="EMBL/GenBank/DDBJ databases">
        <title>A Genomic Blueprint of the Chicken Gut Microbiome.</title>
        <authorList>
            <person name="Gilroy R."/>
            <person name="Ravi A."/>
            <person name="Getino M."/>
            <person name="Pursley I."/>
            <person name="Horton D.L."/>
            <person name="Alikhan N.-F."/>
            <person name="Baker D."/>
            <person name="Gharbi K."/>
            <person name="Hall N."/>
            <person name="Watson M."/>
            <person name="Adriaenssens E.M."/>
            <person name="Foster-Nyarko E."/>
            <person name="Jarju S."/>
            <person name="Secka A."/>
            <person name="Antonio M."/>
            <person name="Oren A."/>
            <person name="Chaudhuri R."/>
            <person name="La Ragione R.M."/>
            <person name="Hildebrand F."/>
            <person name="Pallen M.J."/>
        </authorList>
    </citation>
    <scope>NUCLEOTIDE SEQUENCE [LARGE SCALE GENOMIC DNA]</scope>
    <source>
        <strain evidence="2 3">Re31</strain>
    </source>
</reference>
<accession>A0ABR8XBZ3</accession>
<feature type="transmembrane region" description="Helical" evidence="1">
    <location>
        <begin position="101"/>
        <end position="124"/>
    </location>
</feature>
<keyword evidence="1" id="KW-0812">Transmembrane</keyword>
<protein>
    <recommendedName>
        <fullName evidence="4">Phospholipid phosphatase</fullName>
    </recommendedName>
</protein>
<name>A0ABR8XBZ3_9BACL</name>
<dbReference type="RefSeq" id="WP_191707248.1">
    <property type="nucleotide sequence ID" value="NZ_JACSQA010000010.1"/>
</dbReference>
<proteinExistence type="predicted"/>
<evidence type="ECO:0008006" key="4">
    <source>
        <dbReference type="Google" id="ProtNLM"/>
    </source>
</evidence>
<sequence>MDTIIYFLLTIAFFILLIIGILLAKQDGWIDVSNVLLLVIIALLYDNGILALGKFIGEGDLLKALNEIRYWLHALITPLLVLFAWHTIVNTKIKWASKKGIQWLVIFLTLFFIIFELYSLVPSFSLEPTWKNGVLSYTKNEEDIPVMIIGVSIILLITSILVWWKQRWPWYFIGILSMGLVPILNYLLQINAPHNIAEFLLIVALLATKAYQQKRLIQEKSRLS</sequence>
<gene>
    <name evidence="2" type="ORF">H9636_08800</name>
</gene>
<keyword evidence="3" id="KW-1185">Reference proteome</keyword>
<feature type="transmembrane region" description="Helical" evidence="1">
    <location>
        <begin position="170"/>
        <end position="188"/>
    </location>
</feature>